<evidence type="ECO:0000313" key="3">
    <source>
        <dbReference type="EMBL" id="KAA9035941.1"/>
    </source>
</evidence>
<keyword evidence="1" id="KW-0732">Signal</keyword>
<evidence type="ECO:0000256" key="1">
    <source>
        <dbReference type="ARBA" id="ARBA00022729"/>
    </source>
</evidence>
<dbReference type="Pfam" id="PF13505">
    <property type="entry name" value="OMP_b-brl"/>
    <property type="match status" value="1"/>
</dbReference>
<dbReference type="GO" id="GO:0044384">
    <property type="term" value="C:host outer membrane"/>
    <property type="evidence" value="ECO:0007669"/>
    <property type="project" value="InterPro"/>
</dbReference>
<keyword evidence="4" id="KW-1185">Reference proteome</keyword>
<accession>A0A5J5ID27</accession>
<dbReference type="EMBL" id="VYQF01000010">
    <property type="protein sequence ID" value="KAA9035941.1"/>
    <property type="molecule type" value="Genomic_DNA"/>
</dbReference>
<proteinExistence type="predicted"/>
<organism evidence="3 4">
    <name type="scientific">Ginsengibacter hankyongi</name>
    <dbReference type="NCBI Taxonomy" id="2607284"/>
    <lineage>
        <taxon>Bacteria</taxon>
        <taxon>Pseudomonadati</taxon>
        <taxon>Bacteroidota</taxon>
        <taxon>Chitinophagia</taxon>
        <taxon>Chitinophagales</taxon>
        <taxon>Chitinophagaceae</taxon>
        <taxon>Ginsengibacter</taxon>
    </lineage>
</organism>
<comment type="caution">
    <text evidence="3">The sequence shown here is derived from an EMBL/GenBank/DDBJ whole genome shotgun (WGS) entry which is preliminary data.</text>
</comment>
<protein>
    <submittedName>
        <fullName evidence="3">Porin family protein</fullName>
    </submittedName>
</protein>
<evidence type="ECO:0000259" key="2">
    <source>
        <dbReference type="Pfam" id="PF13505"/>
    </source>
</evidence>
<feature type="domain" description="Outer membrane protein beta-barrel" evidence="2">
    <location>
        <begin position="9"/>
        <end position="181"/>
    </location>
</feature>
<evidence type="ECO:0000313" key="4">
    <source>
        <dbReference type="Proteomes" id="UP000326903"/>
    </source>
</evidence>
<sequence length="181" mass="20374">METKVFATITLLVLFLQSNAQSEKNKFIFGIKGGYNHTVINGYETNGAKTGFIGSTVFGSLFGERGISENKFLSAEFTYSWVNDWNFVEIPFHFRQMLNRQISIFAGPKLDVAADKIDKSKESTSRLLGISAEAGAQYDFSHHLFGEVKYSVGVTENFNDVFFDINNGKRDNFRIGAGYRF</sequence>
<dbReference type="AlphaFoldDB" id="A0A5J5ID27"/>
<dbReference type="InterPro" id="IPR000758">
    <property type="entry name" value="Enterovir_OMP"/>
</dbReference>
<dbReference type="Proteomes" id="UP000326903">
    <property type="component" value="Unassembled WGS sequence"/>
</dbReference>
<gene>
    <name evidence="3" type="ORF">FW778_20550</name>
</gene>
<dbReference type="PROSITE" id="PS00695">
    <property type="entry name" value="ENT_VIR_OMP_2"/>
    <property type="match status" value="1"/>
</dbReference>
<dbReference type="SUPFAM" id="SSF56925">
    <property type="entry name" value="OMPA-like"/>
    <property type="match status" value="1"/>
</dbReference>
<dbReference type="RefSeq" id="WP_150416768.1">
    <property type="nucleotide sequence ID" value="NZ_VYQF01000010.1"/>
</dbReference>
<dbReference type="InterPro" id="IPR027385">
    <property type="entry name" value="Beta-barrel_OMP"/>
</dbReference>
<dbReference type="InterPro" id="IPR011250">
    <property type="entry name" value="OMP/PagP_B-barrel"/>
</dbReference>
<name>A0A5J5ID27_9BACT</name>
<reference evidence="3 4" key="1">
    <citation type="submission" date="2019-09" db="EMBL/GenBank/DDBJ databases">
        <title>Draft genome sequence of Ginsengibacter sp. BR5-29.</title>
        <authorList>
            <person name="Im W.-T."/>
        </authorList>
    </citation>
    <scope>NUCLEOTIDE SEQUENCE [LARGE SCALE GENOMIC DNA]</scope>
    <source>
        <strain evidence="3 4">BR5-29</strain>
    </source>
</reference>